<sequence>MINLAVYPLDKKDEINTDNRENLKKIFKEDEFIKENITSFVITYNDGLADIVR</sequence>
<protein>
    <submittedName>
        <fullName evidence="1">Uncharacterized protein</fullName>
    </submittedName>
</protein>
<gene>
    <name evidence="1" type="ORF">BWY04_00791</name>
</gene>
<accession>A0A1V5ZMN1</accession>
<proteinExistence type="predicted"/>
<organism evidence="1">
    <name type="scientific">candidate division CPR1 bacterium ADurb.Bin160</name>
    <dbReference type="NCBI Taxonomy" id="1852826"/>
    <lineage>
        <taxon>Bacteria</taxon>
        <taxon>candidate division CPR1</taxon>
    </lineage>
</organism>
<reference evidence="1" key="1">
    <citation type="submission" date="2017-02" db="EMBL/GenBank/DDBJ databases">
        <title>Delving into the versatile metabolic prowess of the omnipresent phylum Bacteroidetes.</title>
        <authorList>
            <person name="Nobu M.K."/>
            <person name="Mei R."/>
            <person name="Narihiro T."/>
            <person name="Kuroda K."/>
            <person name="Liu W.-T."/>
        </authorList>
    </citation>
    <scope>NUCLEOTIDE SEQUENCE</scope>
    <source>
        <strain evidence="1">ADurb.Bin160</strain>
    </source>
</reference>
<dbReference type="Proteomes" id="UP000485621">
    <property type="component" value="Unassembled WGS sequence"/>
</dbReference>
<comment type="caution">
    <text evidence="1">The sequence shown here is derived from an EMBL/GenBank/DDBJ whole genome shotgun (WGS) entry which is preliminary data.</text>
</comment>
<evidence type="ECO:0000313" key="1">
    <source>
        <dbReference type="EMBL" id="OQB41540.1"/>
    </source>
</evidence>
<dbReference type="EMBL" id="MWDB01000015">
    <property type="protein sequence ID" value="OQB41540.1"/>
    <property type="molecule type" value="Genomic_DNA"/>
</dbReference>
<name>A0A1V5ZMN1_9BACT</name>
<dbReference type="AlphaFoldDB" id="A0A1V5ZMN1"/>